<sequence length="890" mass="96302">MTSLSTGGGSSAVAASAHAGCERFRRTDPMITHVSRSALADHLGFADTSAGIPEARWMRAMTFESLVHSERFVSELVTKAVGQLGLERPVAVRRASGHVGLAATAAALRDAHDHAVSDRQATMITSLAVPYVGMSDRDDATPIKPDFAIVCPRTDEGGAVLGSWLIMGDAKDYERVRSKIDDGRMLKGFLQVALGAEAAAEWNALPTGMRVHDWGALAVPRNAFLQPEAVVERLDDHRYEVLARARERVAVMEDLGEERPTEEELSDYVAHIEAAFDPASCTTCSLYAFCRDELRGRNDAEALLAEIGIDPFLRPAVVGLVDGTGTIGDAPVDTLDQVRATVNGLPIWRERSRTDPIGSAGCVRVIVAKSDAAALGVHGLAVRGPGQDAGWNVRTFEQPQAPQTRLAVMSAVGQAVREVVESSDDPIHLVVPDAPTADVLVSIADSLAGVELSRLRWQRDLDEGREPLTFDGEPATVPDPLPDEARIAVSLLLEEDRARAMSLRQPVIDLRRTLASHLVVGGPSSESGRLDYLLAWAEAGDPVDHRAVSDDVATRPHTPGARLVNATSDAIHAASRRGSPDWPTYERLVRDELAYKCAVVDRAEAVLETLPTSALRDAYRALEADAQEVWRRRLALRASDLVRFSRTYRYWRNAQVEMLESDASCASQLTALTDPARAHELAADAGTRDLALATVVALDPIRLRVRSRRIGAGSDVVALHIDGRPVVEESSATVKIQIGSFKLGRIAVGELVDTGDDELLWTPAKPPVLEVGSEIVLASTSWFNSRLRSGHEVTVKRPGVDNRAAPKPTCTPTSYADDPAEHQWCCRPHEAVEAEYADQLAERRERGELNPQAWPPIVDTDRFDTGEDVSADVAAPGTSAPRELTLDDVD</sequence>
<reference evidence="2 3" key="1">
    <citation type="submission" date="2017-11" db="EMBL/GenBank/DDBJ databases">
        <title>Genomic Encyclopedia of Archaeal and Bacterial Type Strains, Phase II (KMG-II): From Individual Species to Whole Genera.</title>
        <authorList>
            <person name="Goeker M."/>
        </authorList>
    </citation>
    <scope>NUCLEOTIDE SEQUENCE [LARGE SCALE GENOMIC DNA]</scope>
    <source>
        <strain evidence="2 3">DSM 27763</strain>
    </source>
</reference>
<comment type="caution">
    <text evidence="2">The sequence shown here is derived from an EMBL/GenBank/DDBJ whole genome shotgun (WGS) entry which is preliminary data.</text>
</comment>
<evidence type="ECO:0000313" key="2">
    <source>
        <dbReference type="EMBL" id="PJJ53760.1"/>
    </source>
</evidence>
<feature type="region of interest" description="Disordered" evidence="1">
    <location>
        <begin position="845"/>
        <end position="890"/>
    </location>
</feature>
<gene>
    <name evidence="2" type="ORF">CLV56_3254</name>
</gene>
<protein>
    <submittedName>
        <fullName evidence="2">Uncharacterized protein</fullName>
    </submittedName>
</protein>
<proteinExistence type="predicted"/>
<dbReference type="OrthoDB" id="3754030at2"/>
<dbReference type="EMBL" id="PGEZ01000002">
    <property type="protein sequence ID" value="PJJ53760.1"/>
    <property type="molecule type" value="Genomic_DNA"/>
</dbReference>
<accession>A0A0B2BNE5</accession>
<name>A0A0B2BNE5_9ACTN</name>
<dbReference type="AlphaFoldDB" id="A0A0B2BNE5"/>
<dbReference type="RefSeq" id="WP_039342242.1">
    <property type="nucleotide sequence ID" value="NZ_PGEZ01000002.1"/>
</dbReference>
<organism evidence="2 3">
    <name type="scientific">Mumia flava</name>
    <dbReference type="NCBI Taxonomy" id="1348852"/>
    <lineage>
        <taxon>Bacteria</taxon>
        <taxon>Bacillati</taxon>
        <taxon>Actinomycetota</taxon>
        <taxon>Actinomycetes</taxon>
        <taxon>Propionibacteriales</taxon>
        <taxon>Nocardioidaceae</taxon>
        <taxon>Mumia</taxon>
    </lineage>
</organism>
<evidence type="ECO:0000313" key="3">
    <source>
        <dbReference type="Proteomes" id="UP000230842"/>
    </source>
</evidence>
<evidence type="ECO:0000256" key="1">
    <source>
        <dbReference type="SAM" id="MobiDB-lite"/>
    </source>
</evidence>
<dbReference type="Proteomes" id="UP000230842">
    <property type="component" value="Unassembled WGS sequence"/>
</dbReference>
<keyword evidence="3" id="KW-1185">Reference proteome</keyword>